<evidence type="ECO:0000256" key="1">
    <source>
        <dbReference type="PROSITE-ProRule" id="PRU00042"/>
    </source>
</evidence>
<feature type="region of interest" description="Disordered" evidence="2">
    <location>
        <begin position="829"/>
        <end position="854"/>
    </location>
</feature>
<keyword evidence="1" id="KW-0479">Metal-binding</keyword>
<dbReference type="GO" id="GO:0008270">
    <property type="term" value="F:zinc ion binding"/>
    <property type="evidence" value="ECO:0007669"/>
    <property type="project" value="UniProtKB-KW"/>
</dbReference>
<dbReference type="PROSITE" id="PS50157">
    <property type="entry name" value="ZINC_FINGER_C2H2_2"/>
    <property type="match status" value="1"/>
</dbReference>
<feature type="compositionally biased region" description="Polar residues" evidence="2">
    <location>
        <begin position="1079"/>
        <end position="1091"/>
    </location>
</feature>
<proteinExistence type="predicted"/>
<feature type="compositionally biased region" description="Polar residues" evidence="2">
    <location>
        <begin position="830"/>
        <end position="847"/>
    </location>
</feature>
<keyword evidence="1" id="KW-0862">Zinc</keyword>
<feature type="region of interest" description="Disordered" evidence="2">
    <location>
        <begin position="1"/>
        <end position="22"/>
    </location>
</feature>
<evidence type="ECO:0000256" key="2">
    <source>
        <dbReference type="SAM" id="MobiDB-lite"/>
    </source>
</evidence>
<dbReference type="InterPro" id="IPR013087">
    <property type="entry name" value="Znf_C2H2_type"/>
</dbReference>
<dbReference type="Ensembl" id="ENSHHUT00000032195.1">
    <property type="protein sequence ID" value="ENSHHUP00000030911.1"/>
    <property type="gene ID" value="ENSHHUG00000019669.1"/>
</dbReference>
<reference evidence="4" key="2">
    <citation type="submission" date="2025-08" db="UniProtKB">
        <authorList>
            <consortium name="Ensembl"/>
        </authorList>
    </citation>
    <scope>IDENTIFICATION</scope>
</reference>
<dbReference type="InterPro" id="IPR039946">
    <property type="entry name" value="ZN839"/>
</dbReference>
<feature type="compositionally biased region" description="Acidic residues" evidence="2">
    <location>
        <begin position="470"/>
        <end position="485"/>
    </location>
</feature>
<feature type="region of interest" description="Disordered" evidence="2">
    <location>
        <begin position="523"/>
        <end position="663"/>
    </location>
</feature>
<accession>A0A4W5LX51</accession>
<reference evidence="5" key="1">
    <citation type="submission" date="2018-06" db="EMBL/GenBank/DDBJ databases">
        <title>Genome assembly of Danube salmon.</title>
        <authorList>
            <person name="Macqueen D.J."/>
            <person name="Gundappa M.K."/>
        </authorList>
    </citation>
    <scope>NUCLEOTIDE SEQUENCE [LARGE SCALE GENOMIC DNA]</scope>
</reference>
<dbReference type="InterPro" id="IPR031885">
    <property type="entry name" value="DUF4764"/>
</dbReference>
<organism evidence="4 5">
    <name type="scientific">Hucho hucho</name>
    <name type="common">huchen</name>
    <dbReference type="NCBI Taxonomy" id="62062"/>
    <lineage>
        <taxon>Eukaryota</taxon>
        <taxon>Metazoa</taxon>
        <taxon>Chordata</taxon>
        <taxon>Craniata</taxon>
        <taxon>Vertebrata</taxon>
        <taxon>Euteleostomi</taxon>
        <taxon>Actinopterygii</taxon>
        <taxon>Neopterygii</taxon>
        <taxon>Teleostei</taxon>
        <taxon>Protacanthopterygii</taxon>
        <taxon>Salmoniformes</taxon>
        <taxon>Salmonidae</taxon>
        <taxon>Salmoninae</taxon>
        <taxon>Hucho</taxon>
    </lineage>
</organism>
<keyword evidence="5" id="KW-1185">Reference proteome</keyword>
<evidence type="ECO:0000313" key="5">
    <source>
        <dbReference type="Proteomes" id="UP000314982"/>
    </source>
</evidence>
<feature type="compositionally biased region" description="Low complexity" evidence="2">
    <location>
        <begin position="600"/>
        <end position="618"/>
    </location>
</feature>
<dbReference type="Pfam" id="PF15961">
    <property type="entry name" value="DUF4764"/>
    <property type="match status" value="1"/>
</dbReference>
<dbReference type="PANTHER" id="PTHR16116">
    <property type="entry name" value="ZINC FINGER PROTEIN 839"/>
    <property type="match status" value="1"/>
</dbReference>
<dbReference type="PANTHER" id="PTHR16116:SF5">
    <property type="entry name" value="ZINC FINGER PROTEIN 839"/>
    <property type="match status" value="1"/>
</dbReference>
<evidence type="ECO:0000313" key="4">
    <source>
        <dbReference type="Ensembl" id="ENSHHUP00000030911.1"/>
    </source>
</evidence>
<dbReference type="GeneTree" id="ENSGT00390000002751"/>
<name>A0A4W5LX51_9TELE</name>
<dbReference type="AlphaFoldDB" id="A0A4W5LX51"/>
<feature type="domain" description="C2H2-type" evidence="3">
    <location>
        <begin position="503"/>
        <end position="533"/>
    </location>
</feature>
<dbReference type="Proteomes" id="UP000314982">
    <property type="component" value="Unassembled WGS sequence"/>
</dbReference>
<feature type="compositionally biased region" description="Basic residues" evidence="2">
    <location>
        <begin position="640"/>
        <end position="649"/>
    </location>
</feature>
<feature type="region of interest" description="Disordered" evidence="2">
    <location>
        <begin position="462"/>
        <end position="493"/>
    </location>
</feature>
<feature type="region of interest" description="Disordered" evidence="2">
    <location>
        <begin position="1070"/>
        <end position="1091"/>
    </location>
</feature>
<dbReference type="STRING" id="62062.ENSHHUP00000030911"/>
<feature type="compositionally biased region" description="Polar residues" evidence="2">
    <location>
        <begin position="560"/>
        <end position="572"/>
    </location>
</feature>
<evidence type="ECO:0000259" key="3">
    <source>
        <dbReference type="PROSITE" id="PS50157"/>
    </source>
</evidence>
<sequence>MADNEDESDVSSTTTGADHGTIYQVQCVSGLPENETSTELENQNQVGEKCIEEQGLTDFLQSCTKEETFVAKDSQVVVSQTDGNEQQPEQNITSIVETSGIENGAEYSTVSADFVNALAPGTTIIYVQPDGSFVEGSGLTAEEQQQLVEQLAKQQLVTVTESEAARLFEQNQVIKTLPTTSSQTQYTIPSTALAPNELQQVLEQVIKSQQSMAQTPKESEQVVTTLDPTTGLFTTVAASEITVGSSHPLVTMQNASQQLKKVAKQVALQSHNGTRLVPKKQETIRIQVQMPSGKQEVKGPTQATISIPQQKNLALTSQGQQVKVSTNGSVNSSPQIIHITPMVGQQQYFLQQNPGDPPIQLLLQSSTPVVGSLVPIVHKLPIPVQTPVQQPSGKAPVNGTAVKPATAAATTSVSVPASTVEKVKRVKARVKKAPNIKTRSGRVSRPPKYKVKDYKFIKTEDLAEGHQSDSDDYSEISVEEDEDGEDSKKGAASMSYSHKRKAFQCETCDKAYIGHGGLSRHYRLNPSHGELKSPPEGTPKTDSPGKRAGAGAEHKKSAEESNACSVKNTSGPEKSDATEKTAAATSTTQQKVDTTAAQGVAASTRQAVSQVVVQARGPGRPRGRGRPPTKGLPTVAAHPAVRRGRRGRPPKLGGGVASVEQQAQRRKARLKEVTHECDNEELMETVLPRLAKVMTVWEFLLMKVEKGRQPKAQFLDVYREFEQLHSQVKKMAQDYISNPQQGVHTALEVHNVDVAKSLGIVDEVNRLKVLNPPTQQNVTNMATKNVRYMENSKMLPPTKRFKMENRAGVQIHQNGIETSKIESSEAKVENTASTSMKDISPQTQAPTKSPAGPLATQTAIVKPQDVSSNPETNVTPMELIQDHLSNSMTETVDSAGGEAMETCQGVSGTEPTDVLSTSDMGPQATQTAIFKPQVVSSNPETNITPMELIQDHLSNSMTETVDSAGGEAMETCQGASGTEPTEVLSTSDMGPQATQTAIVKPHVVSSNPEMNITPMELIQDHLSNSMTETVDSAGGETMETCQGASGMEPTEVLSTTDIADQMKELEKALATDPVPVDQQPRSSSTQLHQPNRTLVQQSDLTLAVSSGGQVGVQETQGSQEGQEIYIQTEGLTMHLAEGQEGDMVSERIVIVNGPDGTTMHIRAPEGVPLEAVHALLGIEAEGKTQQ</sequence>
<reference evidence="4" key="3">
    <citation type="submission" date="2025-09" db="UniProtKB">
        <authorList>
            <consortium name="Ensembl"/>
        </authorList>
    </citation>
    <scope>IDENTIFICATION</scope>
</reference>
<keyword evidence="1" id="KW-0863">Zinc-finger</keyword>
<protein>
    <submittedName>
        <fullName evidence="4">Zinc finger protein 839</fullName>
    </submittedName>
</protein>